<dbReference type="Proteomes" id="UP000886520">
    <property type="component" value="Chromosome 12"/>
</dbReference>
<reference evidence="1" key="1">
    <citation type="submission" date="2021-01" db="EMBL/GenBank/DDBJ databases">
        <title>Adiantum capillus-veneris genome.</title>
        <authorList>
            <person name="Fang Y."/>
            <person name="Liao Q."/>
        </authorList>
    </citation>
    <scope>NUCLEOTIDE SEQUENCE</scope>
    <source>
        <strain evidence="1">H3</strain>
        <tissue evidence="1">Leaf</tissue>
    </source>
</reference>
<accession>A0A9D4UQJ4</accession>
<sequence>MIDLANFDEKSILHRYTFNVLVSQHSKARAIRLHVDAVGPRRCTKFLHARVWLMWLLQCYAEAPLIYHKGSIWMTCRCVWRVQQWGTMVDSGVVHGFLFFRICFFVNDILIPTCTISMKIAVGKTLYAVHELQCHALRLICVTDIHLNFCRNMLVCGPDDLFKKCRFLSSQSIMLGLAFHKKSF</sequence>
<comment type="caution">
    <text evidence="1">The sequence shown here is derived from an EMBL/GenBank/DDBJ whole genome shotgun (WGS) entry which is preliminary data.</text>
</comment>
<protein>
    <submittedName>
        <fullName evidence="1">Uncharacterized protein</fullName>
    </submittedName>
</protein>
<name>A0A9D4UQJ4_ADICA</name>
<keyword evidence="2" id="KW-1185">Reference proteome</keyword>
<organism evidence="1 2">
    <name type="scientific">Adiantum capillus-veneris</name>
    <name type="common">Maidenhair fern</name>
    <dbReference type="NCBI Taxonomy" id="13818"/>
    <lineage>
        <taxon>Eukaryota</taxon>
        <taxon>Viridiplantae</taxon>
        <taxon>Streptophyta</taxon>
        <taxon>Embryophyta</taxon>
        <taxon>Tracheophyta</taxon>
        <taxon>Polypodiopsida</taxon>
        <taxon>Polypodiidae</taxon>
        <taxon>Polypodiales</taxon>
        <taxon>Pteridineae</taxon>
        <taxon>Pteridaceae</taxon>
        <taxon>Vittarioideae</taxon>
        <taxon>Adiantum</taxon>
    </lineage>
</organism>
<gene>
    <name evidence="1" type="ORF">GOP47_0012232</name>
</gene>
<proteinExistence type="predicted"/>
<dbReference type="AlphaFoldDB" id="A0A9D4UQJ4"/>
<evidence type="ECO:0000313" key="2">
    <source>
        <dbReference type="Proteomes" id="UP000886520"/>
    </source>
</evidence>
<dbReference type="EMBL" id="JABFUD020000012">
    <property type="protein sequence ID" value="KAI5072126.1"/>
    <property type="molecule type" value="Genomic_DNA"/>
</dbReference>
<evidence type="ECO:0000313" key="1">
    <source>
        <dbReference type="EMBL" id="KAI5072126.1"/>
    </source>
</evidence>